<dbReference type="Pfam" id="PF03551">
    <property type="entry name" value="PadR"/>
    <property type="match status" value="1"/>
</dbReference>
<dbReference type="InterPro" id="IPR036388">
    <property type="entry name" value="WH-like_DNA-bd_sf"/>
</dbReference>
<reference evidence="2 3" key="1">
    <citation type="submission" date="2019-11" db="EMBL/GenBank/DDBJ databases">
        <title>Draft genome sequences of five Paenibacillus species of dairy origin.</title>
        <authorList>
            <person name="Olajide A.M."/>
            <person name="Chen S."/>
            <person name="Lapointe G."/>
        </authorList>
    </citation>
    <scope>NUCLEOTIDE SEQUENCE [LARGE SCALE GENOMIC DNA]</scope>
    <source>
        <strain evidence="2 3">2CS3</strain>
    </source>
</reference>
<evidence type="ECO:0000313" key="3">
    <source>
        <dbReference type="Proteomes" id="UP000450917"/>
    </source>
</evidence>
<name>A0A7X2ZEJ6_9BACL</name>
<dbReference type="Gene3D" id="1.10.10.10">
    <property type="entry name" value="Winged helix-like DNA-binding domain superfamily/Winged helix DNA-binding domain"/>
    <property type="match status" value="1"/>
</dbReference>
<dbReference type="PANTHER" id="PTHR33169:SF27">
    <property type="entry name" value="TRANSCRIPTIONAL REGULATOR PADR FAMILY PROTEIN"/>
    <property type="match status" value="1"/>
</dbReference>
<dbReference type="InterPro" id="IPR036390">
    <property type="entry name" value="WH_DNA-bd_sf"/>
</dbReference>
<accession>A0A7X2ZEJ6</accession>
<organism evidence="2 3">
    <name type="scientific">Paenibacillus validus</name>
    <dbReference type="NCBI Taxonomy" id="44253"/>
    <lineage>
        <taxon>Bacteria</taxon>
        <taxon>Bacillati</taxon>
        <taxon>Bacillota</taxon>
        <taxon>Bacilli</taxon>
        <taxon>Bacillales</taxon>
        <taxon>Paenibacillaceae</taxon>
        <taxon>Paenibacillus</taxon>
    </lineage>
</organism>
<dbReference type="PANTHER" id="PTHR33169">
    <property type="entry name" value="PADR-FAMILY TRANSCRIPTIONAL REGULATOR"/>
    <property type="match status" value="1"/>
</dbReference>
<feature type="domain" description="Transcription regulator PadR N-terminal" evidence="1">
    <location>
        <begin position="7"/>
        <end position="83"/>
    </location>
</feature>
<dbReference type="AlphaFoldDB" id="A0A7X2ZEJ6"/>
<proteinExistence type="predicted"/>
<evidence type="ECO:0000259" key="1">
    <source>
        <dbReference type="Pfam" id="PF03551"/>
    </source>
</evidence>
<dbReference type="EMBL" id="WNZX01000026">
    <property type="protein sequence ID" value="MUG73431.1"/>
    <property type="molecule type" value="Genomic_DNA"/>
</dbReference>
<dbReference type="InterPro" id="IPR005149">
    <property type="entry name" value="Tscrpt_reg_PadR_N"/>
</dbReference>
<sequence>MSMKLVILGLLMENDSHPYQMRQKMKERGMLHYIKMQEGSLYYAIDTLAKADYVKAIETIKHSAGRPDRTVYRITESGRRLFQELLDKQFAENKAVYHPMYAALAFAKHGDPKRIHDLLQGKLEEQRKLAASLRELYDSHIDQVPRAVLHMMKGRLEHAEIELRWLERLAEDALNDRLKEYGKPIEE</sequence>
<keyword evidence="3" id="KW-1185">Reference proteome</keyword>
<protein>
    <submittedName>
        <fullName evidence="2">PadR family transcriptional regulator</fullName>
    </submittedName>
</protein>
<evidence type="ECO:0000313" key="2">
    <source>
        <dbReference type="EMBL" id="MUG73431.1"/>
    </source>
</evidence>
<gene>
    <name evidence="2" type="ORF">GNP93_22680</name>
</gene>
<comment type="caution">
    <text evidence="2">The sequence shown here is derived from an EMBL/GenBank/DDBJ whole genome shotgun (WGS) entry which is preliminary data.</text>
</comment>
<dbReference type="InterPro" id="IPR052509">
    <property type="entry name" value="Metal_resp_DNA-bind_regulator"/>
</dbReference>
<dbReference type="Proteomes" id="UP000450917">
    <property type="component" value="Unassembled WGS sequence"/>
</dbReference>
<dbReference type="RefSeq" id="WP_155615589.1">
    <property type="nucleotide sequence ID" value="NZ_WNZX01000026.1"/>
</dbReference>
<dbReference type="SUPFAM" id="SSF46785">
    <property type="entry name" value="Winged helix' DNA-binding domain"/>
    <property type="match status" value="1"/>
</dbReference>